<accession>A0ACC2BH14</accession>
<gene>
    <name evidence="1" type="ORF">O6H91_15G029100</name>
</gene>
<proteinExistence type="predicted"/>
<comment type="caution">
    <text evidence="1">The sequence shown here is derived from an EMBL/GenBank/DDBJ whole genome shotgun (WGS) entry which is preliminary data.</text>
</comment>
<sequence>MDSSTAFLLISGYKSLPIGFLGVLSLALLSTVSHSLGDVCQTYCGAILVQYPFGIGDGCGRLGYSLACVQNMLQLQLSSYAYQIHDIDYVNRTIILKDFGELVSCTYLRNLDVTGTYLLKLDKFLVCRDSNLGSITSEIPYLCRSRLFVNSSCATDSFYGCNSSDSIQCCATAISETSGPNFTCGVYGQAFIMSFPNMASAAPSASGLQHSGELFLELEYVAPPDQAYCTDCLKSRGSCGYGSSSSFLCLCGSTNSSTKCPDCMGASCSKTRNHTSLIIGLCVGGAIILIMGFLGVLLLFLRRARIGNHENVTGFNWSSEKDKELIQNLNFKKITLFSYRELEIATNSFSETRKLGAGGFGTVYMGNLRDGQIVAVKKLNQYSKYGLTQFCNEVTILSRVRHRNLVQLHGCCLEGRELLLVYEFVPNGTLADHLHRHRGRGLNWTTRLRIAVETSRALAYLHESVCPPILHRDVKPTNILLDESFHTKVADFGLSRFVPLEVTHISTAPQGTLGYVDPEYYESYQLTDKSDVYSFGVVLMEMISAKRAVDMSRETEDINLASFAIAKIQCGAFHDVVDPNLEIQSKPEVRETVTSVAELALCCLSPKKDHRPGMKEVAEKLEQILQQGYGASYESEPQEDTVGAVKEMA</sequence>
<name>A0ACC2BH14_DIPCM</name>
<dbReference type="Proteomes" id="UP001162992">
    <property type="component" value="Chromosome 15"/>
</dbReference>
<evidence type="ECO:0000313" key="2">
    <source>
        <dbReference type="Proteomes" id="UP001162992"/>
    </source>
</evidence>
<protein>
    <submittedName>
        <fullName evidence="1">Uncharacterized protein</fullName>
    </submittedName>
</protein>
<evidence type="ECO:0000313" key="1">
    <source>
        <dbReference type="EMBL" id="KAJ7528998.1"/>
    </source>
</evidence>
<organism evidence="1 2">
    <name type="scientific">Diphasiastrum complanatum</name>
    <name type="common">Issler's clubmoss</name>
    <name type="synonym">Lycopodium complanatum</name>
    <dbReference type="NCBI Taxonomy" id="34168"/>
    <lineage>
        <taxon>Eukaryota</taxon>
        <taxon>Viridiplantae</taxon>
        <taxon>Streptophyta</taxon>
        <taxon>Embryophyta</taxon>
        <taxon>Tracheophyta</taxon>
        <taxon>Lycopodiopsida</taxon>
        <taxon>Lycopodiales</taxon>
        <taxon>Lycopodiaceae</taxon>
        <taxon>Lycopodioideae</taxon>
        <taxon>Diphasiastrum</taxon>
    </lineage>
</organism>
<reference evidence="2" key="1">
    <citation type="journal article" date="2024" name="Proc. Natl. Acad. Sci. U.S.A.">
        <title>Extraordinary preservation of gene collinearity over three hundred million years revealed in homosporous lycophytes.</title>
        <authorList>
            <person name="Li C."/>
            <person name="Wickell D."/>
            <person name="Kuo L.Y."/>
            <person name="Chen X."/>
            <person name="Nie B."/>
            <person name="Liao X."/>
            <person name="Peng D."/>
            <person name="Ji J."/>
            <person name="Jenkins J."/>
            <person name="Williams M."/>
            <person name="Shu S."/>
            <person name="Plott C."/>
            <person name="Barry K."/>
            <person name="Rajasekar S."/>
            <person name="Grimwood J."/>
            <person name="Han X."/>
            <person name="Sun S."/>
            <person name="Hou Z."/>
            <person name="He W."/>
            <person name="Dai G."/>
            <person name="Sun C."/>
            <person name="Schmutz J."/>
            <person name="Leebens-Mack J.H."/>
            <person name="Li F.W."/>
            <person name="Wang L."/>
        </authorList>
    </citation>
    <scope>NUCLEOTIDE SEQUENCE [LARGE SCALE GENOMIC DNA]</scope>
    <source>
        <strain evidence="2">cv. PW_Plant_1</strain>
    </source>
</reference>
<keyword evidence="2" id="KW-1185">Reference proteome</keyword>
<dbReference type="EMBL" id="CM055106">
    <property type="protein sequence ID" value="KAJ7528998.1"/>
    <property type="molecule type" value="Genomic_DNA"/>
</dbReference>